<proteinExistence type="predicted"/>
<feature type="compositionally biased region" description="Basic and acidic residues" evidence="1">
    <location>
        <begin position="118"/>
        <end position="137"/>
    </location>
</feature>
<sequence>MISNDDIDTLARATAYGPDGDKLGRVGEVYLDNDTGRPAWITVVTGLFGTRRHFAPIDEAELDSSGVRLPFDKDTITGAPNIDENGELTPLEEDELYRYYRRFGDTSAEGGTTGDRGGFTDDRGGPTDDRSGLDERSAAGGGLVGGAAGGGPAGTGAPHTGESYGTTAPVGTGQSPTAGTAHSPTAGTAHSPTAGTAQSPTAGTAHSPTAGAGHSPTPPDVAREEIAGNYRPSEGQRDESLEHSMPGHTASTPSTPSGTAHSAADTARHAASGTGTGSDQEIVGPGPTGPAHFTPPQSADTDTSTADAKADTAGGADADRPRKPRLVRRVVTTEYYEESPDDATDTDRS</sequence>
<organism evidence="3 4">
    <name type="scientific">Rhodococcus rhodochrous J45</name>
    <dbReference type="NCBI Taxonomy" id="935266"/>
    <lineage>
        <taxon>Bacteria</taxon>
        <taxon>Bacillati</taxon>
        <taxon>Actinomycetota</taxon>
        <taxon>Actinomycetes</taxon>
        <taxon>Mycobacteriales</taxon>
        <taxon>Nocardiaceae</taxon>
        <taxon>Rhodococcus</taxon>
    </lineage>
</organism>
<accession>A0A562DJG5</accession>
<dbReference type="AlphaFoldDB" id="A0A562DJG5"/>
<reference evidence="3 4" key="1">
    <citation type="submission" date="2019-07" db="EMBL/GenBank/DDBJ databases">
        <title>Genome sequencing of lignin-degrading bacterial isolates.</title>
        <authorList>
            <person name="Gladden J."/>
        </authorList>
    </citation>
    <scope>NUCLEOTIDE SEQUENCE [LARGE SCALE GENOMIC DNA]</scope>
    <source>
        <strain evidence="3 4">J45</strain>
    </source>
</reference>
<dbReference type="RefSeq" id="WP_222430124.1">
    <property type="nucleotide sequence ID" value="NZ_VLJT01000050.1"/>
</dbReference>
<feature type="compositionally biased region" description="Gly residues" evidence="1">
    <location>
        <begin position="139"/>
        <end position="154"/>
    </location>
</feature>
<dbReference type="Pfam" id="PF05239">
    <property type="entry name" value="PRC"/>
    <property type="match status" value="1"/>
</dbReference>
<feature type="compositionally biased region" description="Low complexity" evidence="1">
    <location>
        <begin position="246"/>
        <end position="272"/>
    </location>
</feature>
<name>A0A562DJG5_RHORH</name>
<dbReference type="Proteomes" id="UP000317573">
    <property type="component" value="Unassembled WGS sequence"/>
</dbReference>
<evidence type="ECO:0000313" key="4">
    <source>
        <dbReference type="Proteomes" id="UP000317573"/>
    </source>
</evidence>
<dbReference type="Gene3D" id="3.90.50.10">
    <property type="entry name" value="Photosynthetic Reaction Center, subunit H, domain 2"/>
    <property type="match status" value="1"/>
</dbReference>
<dbReference type="GO" id="GO:0019684">
    <property type="term" value="P:photosynthesis, light reaction"/>
    <property type="evidence" value="ECO:0007669"/>
    <property type="project" value="InterPro"/>
</dbReference>
<dbReference type="GO" id="GO:0030077">
    <property type="term" value="C:plasma membrane light-harvesting complex"/>
    <property type="evidence" value="ECO:0007669"/>
    <property type="project" value="InterPro"/>
</dbReference>
<dbReference type="InterPro" id="IPR011033">
    <property type="entry name" value="PRC_barrel-like_sf"/>
</dbReference>
<comment type="caution">
    <text evidence="3">The sequence shown here is derived from an EMBL/GenBank/DDBJ whole genome shotgun (WGS) entry which is preliminary data.</text>
</comment>
<evidence type="ECO:0000259" key="2">
    <source>
        <dbReference type="Pfam" id="PF05239"/>
    </source>
</evidence>
<evidence type="ECO:0000256" key="1">
    <source>
        <dbReference type="SAM" id="MobiDB-lite"/>
    </source>
</evidence>
<dbReference type="InterPro" id="IPR027275">
    <property type="entry name" value="PRC-brl_dom"/>
</dbReference>
<protein>
    <submittedName>
        <fullName evidence="3">PRC-barrel domain protein</fullName>
    </submittedName>
</protein>
<feature type="compositionally biased region" description="Polar residues" evidence="1">
    <location>
        <begin position="172"/>
        <end position="207"/>
    </location>
</feature>
<feature type="domain" description="PRC-barrel" evidence="2">
    <location>
        <begin position="13"/>
        <end position="74"/>
    </location>
</feature>
<dbReference type="InterPro" id="IPR014747">
    <property type="entry name" value="Bac_photo_RC_H_C"/>
</dbReference>
<dbReference type="EMBL" id="VLJT01000050">
    <property type="protein sequence ID" value="TWH09745.1"/>
    <property type="molecule type" value="Genomic_DNA"/>
</dbReference>
<feature type="compositionally biased region" description="Low complexity" evidence="1">
    <location>
        <begin position="298"/>
        <end position="316"/>
    </location>
</feature>
<gene>
    <name evidence="3" type="ORF">L618_000500000650</name>
</gene>
<dbReference type="SUPFAM" id="SSF50346">
    <property type="entry name" value="PRC-barrel domain"/>
    <property type="match status" value="1"/>
</dbReference>
<feature type="region of interest" description="Disordered" evidence="1">
    <location>
        <begin position="105"/>
        <end position="349"/>
    </location>
</feature>
<feature type="compositionally biased region" description="Acidic residues" evidence="1">
    <location>
        <begin position="335"/>
        <end position="349"/>
    </location>
</feature>
<evidence type="ECO:0000313" key="3">
    <source>
        <dbReference type="EMBL" id="TWH09745.1"/>
    </source>
</evidence>